<keyword evidence="5 7" id="KW-1133">Transmembrane helix</keyword>
<evidence type="ECO:0000313" key="8">
    <source>
        <dbReference type="EMBL" id="NHZ37128.1"/>
    </source>
</evidence>
<dbReference type="RefSeq" id="WP_167229778.1">
    <property type="nucleotide sequence ID" value="NZ_VUYU01000025.1"/>
</dbReference>
<proteinExistence type="inferred from homology"/>
<organism evidence="8 9">
    <name type="scientific">Massilia rubra</name>
    <dbReference type="NCBI Taxonomy" id="2607910"/>
    <lineage>
        <taxon>Bacteria</taxon>
        <taxon>Pseudomonadati</taxon>
        <taxon>Pseudomonadota</taxon>
        <taxon>Betaproteobacteria</taxon>
        <taxon>Burkholderiales</taxon>
        <taxon>Oxalobacteraceae</taxon>
        <taxon>Telluria group</taxon>
        <taxon>Massilia</taxon>
    </lineage>
</organism>
<comment type="caution">
    <text evidence="8">The sequence shown here is derived from an EMBL/GenBank/DDBJ whole genome shotgun (WGS) entry which is preliminary data.</text>
</comment>
<comment type="pathway">
    <text evidence="7">Protein modification; lipoprotein biosynthesis (diacylglyceryl transfer).</text>
</comment>
<comment type="similarity">
    <text evidence="1 7">Belongs to the Lgt family.</text>
</comment>
<dbReference type="EMBL" id="VUYU01000025">
    <property type="protein sequence ID" value="NHZ37128.1"/>
    <property type="molecule type" value="Genomic_DNA"/>
</dbReference>
<comment type="catalytic activity">
    <reaction evidence="7">
        <text>L-cysteinyl-[prolipoprotein] + a 1,2-diacyl-sn-glycero-3-phospho-(1'-sn-glycerol) = an S-1,2-diacyl-sn-glyceryl-L-cysteinyl-[prolipoprotein] + sn-glycerol 1-phosphate + H(+)</text>
        <dbReference type="Rhea" id="RHEA:56712"/>
        <dbReference type="Rhea" id="RHEA-COMP:14679"/>
        <dbReference type="Rhea" id="RHEA-COMP:14680"/>
        <dbReference type="ChEBI" id="CHEBI:15378"/>
        <dbReference type="ChEBI" id="CHEBI:29950"/>
        <dbReference type="ChEBI" id="CHEBI:57685"/>
        <dbReference type="ChEBI" id="CHEBI:64716"/>
        <dbReference type="ChEBI" id="CHEBI:140658"/>
        <dbReference type="EC" id="2.5.1.145"/>
    </reaction>
</comment>
<comment type="subcellular location">
    <subcellularLocation>
        <location evidence="7">Cell membrane</location>
        <topology evidence="7">Multi-pass membrane protein</topology>
    </subcellularLocation>
</comment>
<dbReference type="GO" id="GO:0016740">
    <property type="term" value="F:transferase activity"/>
    <property type="evidence" value="ECO:0007669"/>
    <property type="project" value="UniProtKB-KW"/>
</dbReference>
<evidence type="ECO:0000256" key="7">
    <source>
        <dbReference type="HAMAP-Rule" id="MF_01147"/>
    </source>
</evidence>
<keyword evidence="4 7" id="KW-0812">Transmembrane</keyword>
<protein>
    <recommendedName>
        <fullName evidence="7">Phosphatidylglycerol--prolipoprotein diacylglyceryl transferase</fullName>
        <ecNumber evidence="7">2.5.1.145</ecNumber>
    </recommendedName>
</protein>
<keyword evidence="2 7" id="KW-1003">Cell membrane</keyword>
<dbReference type="HAMAP" id="MF_01147">
    <property type="entry name" value="Lgt"/>
    <property type="match status" value="1"/>
</dbReference>
<name>A0ABX0LWH8_9BURK</name>
<evidence type="ECO:0000256" key="6">
    <source>
        <dbReference type="ARBA" id="ARBA00023136"/>
    </source>
</evidence>
<feature type="transmembrane region" description="Helical" evidence="7">
    <location>
        <begin position="81"/>
        <end position="99"/>
    </location>
</feature>
<feature type="transmembrane region" description="Helical" evidence="7">
    <location>
        <begin position="20"/>
        <end position="40"/>
    </location>
</feature>
<gene>
    <name evidence="7" type="primary">lgt</name>
    <name evidence="8" type="ORF">F0185_26530</name>
</gene>
<evidence type="ECO:0000256" key="3">
    <source>
        <dbReference type="ARBA" id="ARBA00022679"/>
    </source>
</evidence>
<sequence>MSYPYLSDVIKDLTGIDLPLPIATFGLLVAFAILAGAACLKRELARLHADGRVGPAYKRVKGDDGVVAEVAVPPQDIVSDLAFIVVLVGIVGARLFHILEHTEQFLLNPWSMIFSRSGLSVFGGLILGTVAGVVCLRRWKLPIRPLLDAVAPAMMLGYALGRVGCQVSGDGDWGTVANMALKPAWLPAWFWAQTYDNNIFGEVIAAPGVYPTSVYETAMALACFALLWALRKHRFRSGWLFSVYLVLAGIERFAIEQIRVNPVMSVGGVHASQAEIIAVLLALAGLVGMALLGRRAASAPGPTPALPIP</sequence>
<keyword evidence="6 7" id="KW-0472">Membrane</keyword>
<comment type="function">
    <text evidence="7">Catalyzes the transfer of the diacylglyceryl group from phosphatidylglycerol to the sulfhydryl group of the N-terminal cysteine of a prolipoprotein, the first step in the formation of mature lipoproteins.</text>
</comment>
<dbReference type="InterPro" id="IPR001640">
    <property type="entry name" value="Lgt"/>
</dbReference>
<evidence type="ECO:0000256" key="4">
    <source>
        <dbReference type="ARBA" id="ARBA00022692"/>
    </source>
</evidence>
<dbReference type="PANTHER" id="PTHR30589:SF0">
    <property type="entry name" value="PHOSPHATIDYLGLYCEROL--PROLIPOPROTEIN DIACYLGLYCERYL TRANSFERASE"/>
    <property type="match status" value="1"/>
</dbReference>
<feature type="binding site" evidence="7">
    <location>
        <position position="162"/>
    </location>
    <ligand>
        <name>a 1,2-diacyl-sn-glycero-3-phospho-(1'-sn-glycerol)</name>
        <dbReference type="ChEBI" id="CHEBI:64716"/>
    </ligand>
</feature>
<dbReference type="EC" id="2.5.1.145" evidence="7"/>
<reference evidence="8 9" key="1">
    <citation type="submission" date="2019-09" db="EMBL/GenBank/DDBJ databases">
        <title>Taxonomy of Antarctic Massilia spp.: description of Massilia rubra sp. nov., Massilia aquatica sp. nov., Massilia mucilaginosa sp. nov., Massilia frigida sp. nov. isolated from streams, lakes and regoliths.</title>
        <authorList>
            <person name="Holochova P."/>
            <person name="Sedlacek I."/>
            <person name="Kralova S."/>
            <person name="Maslanova I."/>
            <person name="Busse H.-J."/>
            <person name="Stankova E."/>
            <person name="Vrbovska V."/>
            <person name="Kovarovic V."/>
            <person name="Bartak M."/>
            <person name="Svec P."/>
            <person name="Pantucek R."/>
        </authorList>
    </citation>
    <scope>NUCLEOTIDE SEQUENCE [LARGE SCALE GENOMIC DNA]</scope>
    <source>
        <strain evidence="8 9">CCM 8692</strain>
    </source>
</reference>
<accession>A0ABX0LWH8</accession>
<feature type="transmembrane region" description="Helical" evidence="7">
    <location>
        <begin position="275"/>
        <end position="293"/>
    </location>
</feature>
<evidence type="ECO:0000313" key="9">
    <source>
        <dbReference type="Proteomes" id="UP000785613"/>
    </source>
</evidence>
<evidence type="ECO:0000256" key="5">
    <source>
        <dbReference type="ARBA" id="ARBA00022989"/>
    </source>
</evidence>
<feature type="transmembrane region" description="Helical" evidence="7">
    <location>
        <begin position="237"/>
        <end position="255"/>
    </location>
</feature>
<dbReference type="Pfam" id="PF01790">
    <property type="entry name" value="LGT"/>
    <property type="match status" value="1"/>
</dbReference>
<keyword evidence="3 7" id="KW-0808">Transferase</keyword>
<dbReference type="Proteomes" id="UP000785613">
    <property type="component" value="Unassembled WGS sequence"/>
</dbReference>
<evidence type="ECO:0000256" key="1">
    <source>
        <dbReference type="ARBA" id="ARBA00007150"/>
    </source>
</evidence>
<feature type="transmembrane region" description="Helical" evidence="7">
    <location>
        <begin position="119"/>
        <end position="136"/>
    </location>
</feature>
<keyword evidence="9" id="KW-1185">Reference proteome</keyword>
<evidence type="ECO:0000256" key="2">
    <source>
        <dbReference type="ARBA" id="ARBA00022475"/>
    </source>
</evidence>
<dbReference type="PANTHER" id="PTHR30589">
    <property type="entry name" value="PROLIPOPROTEIN DIACYLGLYCERYL TRANSFERASE"/>
    <property type="match status" value="1"/>
</dbReference>